<dbReference type="AlphaFoldDB" id="A0AAW2NP21"/>
<proteinExistence type="predicted"/>
<accession>A0AAW2NP21</accession>
<name>A0AAW2NP21_SESRA</name>
<reference evidence="1" key="2">
    <citation type="journal article" date="2024" name="Plant">
        <title>Genomic evolution and insights into agronomic trait innovations of Sesamum species.</title>
        <authorList>
            <person name="Miao H."/>
            <person name="Wang L."/>
            <person name="Qu L."/>
            <person name="Liu H."/>
            <person name="Sun Y."/>
            <person name="Le M."/>
            <person name="Wang Q."/>
            <person name="Wei S."/>
            <person name="Zheng Y."/>
            <person name="Lin W."/>
            <person name="Duan Y."/>
            <person name="Cao H."/>
            <person name="Xiong S."/>
            <person name="Wang X."/>
            <person name="Wei L."/>
            <person name="Li C."/>
            <person name="Ma Q."/>
            <person name="Ju M."/>
            <person name="Zhao R."/>
            <person name="Li G."/>
            <person name="Mu C."/>
            <person name="Tian Q."/>
            <person name="Mei H."/>
            <person name="Zhang T."/>
            <person name="Gao T."/>
            <person name="Zhang H."/>
        </authorList>
    </citation>
    <scope>NUCLEOTIDE SEQUENCE</scope>
    <source>
        <strain evidence="1">G02</strain>
    </source>
</reference>
<sequence>MIANKVEIEGSDCGDKDVPLLILSEPPIYKANCLVRTGPRVAILRHLGSADRTVGSNLRPAPWFLGLLGLDSAQFRALSGPTSINYWASPSDENPTQAKFQDMLLREPWAGIVSNVKLPIHRIKEKYFIPNDYEVRIPRKFDRMHRPPVGFCPFFLLYFEAGLRLP</sequence>
<evidence type="ECO:0000313" key="1">
    <source>
        <dbReference type="EMBL" id="KAL0344633.1"/>
    </source>
</evidence>
<gene>
    <name evidence="1" type="ORF">Sradi_4294600</name>
</gene>
<organism evidence="1">
    <name type="scientific">Sesamum radiatum</name>
    <name type="common">Black benniseed</name>
    <dbReference type="NCBI Taxonomy" id="300843"/>
    <lineage>
        <taxon>Eukaryota</taxon>
        <taxon>Viridiplantae</taxon>
        <taxon>Streptophyta</taxon>
        <taxon>Embryophyta</taxon>
        <taxon>Tracheophyta</taxon>
        <taxon>Spermatophyta</taxon>
        <taxon>Magnoliopsida</taxon>
        <taxon>eudicotyledons</taxon>
        <taxon>Gunneridae</taxon>
        <taxon>Pentapetalae</taxon>
        <taxon>asterids</taxon>
        <taxon>lamiids</taxon>
        <taxon>Lamiales</taxon>
        <taxon>Pedaliaceae</taxon>
        <taxon>Sesamum</taxon>
    </lineage>
</organism>
<protein>
    <submittedName>
        <fullName evidence="1">Uncharacterized protein</fullName>
    </submittedName>
</protein>
<comment type="caution">
    <text evidence="1">The sequence shown here is derived from an EMBL/GenBank/DDBJ whole genome shotgun (WGS) entry which is preliminary data.</text>
</comment>
<dbReference type="EMBL" id="JACGWJ010000019">
    <property type="protein sequence ID" value="KAL0344633.1"/>
    <property type="molecule type" value="Genomic_DNA"/>
</dbReference>
<reference evidence="1" key="1">
    <citation type="submission" date="2020-06" db="EMBL/GenBank/DDBJ databases">
        <authorList>
            <person name="Li T."/>
            <person name="Hu X."/>
            <person name="Zhang T."/>
            <person name="Song X."/>
            <person name="Zhang H."/>
            <person name="Dai N."/>
            <person name="Sheng W."/>
            <person name="Hou X."/>
            <person name="Wei L."/>
        </authorList>
    </citation>
    <scope>NUCLEOTIDE SEQUENCE</scope>
    <source>
        <strain evidence="1">G02</strain>
        <tissue evidence="1">Leaf</tissue>
    </source>
</reference>